<feature type="signal peptide" evidence="1">
    <location>
        <begin position="1"/>
        <end position="19"/>
    </location>
</feature>
<name>A0A7C3V600_9BACT</name>
<evidence type="ECO:0000313" key="2">
    <source>
        <dbReference type="EMBL" id="HGF34715.1"/>
    </source>
</evidence>
<organism evidence="2">
    <name type="scientific">Desulfobacca acetoxidans</name>
    <dbReference type="NCBI Taxonomy" id="60893"/>
    <lineage>
        <taxon>Bacteria</taxon>
        <taxon>Pseudomonadati</taxon>
        <taxon>Thermodesulfobacteriota</taxon>
        <taxon>Desulfobaccia</taxon>
        <taxon>Desulfobaccales</taxon>
        <taxon>Desulfobaccaceae</taxon>
        <taxon>Desulfobacca</taxon>
    </lineage>
</organism>
<protein>
    <submittedName>
        <fullName evidence="2">Succinylglutamate desuccinylase</fullName>
    </submittedName>
</protein>
<dbReference type="AlphaFoldDB" id="A0A7C3V600"/>
<comment type="caution">
    <text evidence="2">The sequence shown here is derived from an EMBL/GenBank/DDBJ whole genome shotgun (WGS) entry which is preliminary data.</text>
</comment>
<proteinExistence type="predicted"/>
<sequence>MLAVVTACVVMLLVSGAMAQFLLCVSTPERKGEKTVAACSVAGDKFAYVDKNGLVRILTPEELQLTMAFNPDIGKMKAFGMKYPGPVEKIRPMMPRVEP</sequence>
<feature type="chain" id="PRO_5028278716" evidence="1">
    <location>
        <begin position="20"/>
        <end position="99"/>
    </location>
</feature>
<accession>A0A7C3V600</accession>
<dbReference type="EMBL" id="DTMF01000250">
    <property type="protein sequence ID" value="HGF34715.1"/>
    <property type="molecule type" value="Genomic_DNA"/>
</dbReference>
<gene>
    <name evidence="2" type="ORF">ENW96_10060</name>
</gene>
<evidence type="ECO:0000256" key="1">
    <source>
        <dbReference type="SAM" id="SignalP"/>
    </source>
</evidence>
<reference evidence="2" key="1">
    <citation type="journal article" date="2020" name="mSystems">
        <title>Genome- and Community-Level Interaction Insights into Carbon Utilization and Element Cycling Functions of Hydrothermarchaeota in Hydrothermal Sediment.</title>
        <authorList>
            <person name="Zhou Z."/>
            <person name="Liu Y."/>
            <person name="Xu W."/>
            <person name="Pan J."/>
            <person name="Luo Z.H."/>
            <person name="Li M."/>
        </authorList>
    </citation>
    <scope>NUCLEOTIDE SEQUENCE [LARGE SCALE GENOMIC DNA]</scope>
    <source>
        <strain evidence="2">SpSt-897</strain>
    </source>
</reference>
<keyword evidence="1" id="KW-0732">Signal</keyword>